<proteinExistence type="predicted"/>
<dbReference type="GO" id="GO:0010468">
    <property type="term" value="P:regulation of gene expression"/>
    <property type="evidence" value="ECO:0007669"/>
    <property type="project" value="TreeGrafter"/>
</dbReference>
<feature type="domain" description="C2H2-type" evidence="9">
    <location>
        <begin position="236"/>
        <end position="263"/>
    </location>
</feature>
<dbReference type="PANTHER" id="PTHR16515:SF49">
    <property type="entry name" value="GASTRULA ZINC FINGER PROTEIN XLCGF49.1-LIKE-RELATED"/>
    <property type="match status" value="1"/>
</dbReference>
<dbReference type="Gene3D" id="3.30.160.60">
    <property type="entry name" value="Classic Zinc Finger"/>
    <property type="match status" value="5"/>
</dbReference>
<dbReference type="InterPro" id="IPR036236">
    <property type="entry name" value="Znf_C2H2_sf"/>
</dbReference>
<dbReference type="EMBL" id="HADZ01018809">
    <property type="protein sequence ID" value="SBP82750.1"/>
    <property type="molecule type" value="Transcribed_RNA"/>
</dbReference>
<feature type="domain" description="C2H2-type" evidence="9">
    <location>
        <begin position="290"/>
        <end position="317"/>
    </location>
</feature>
<evidence type="ECO:0000256" key="4">
    <source>
        <dbReference type="ARBA" id="ARBA00022771"/>
    </source>
</evidence>
<feature type="domain" description="C2H2-type" evidence="9">
    <location>
        <begin position="318"/>
        <end position="345"/>
    </location>
</feature>
<sequence length="372" mass="42179">MSPLLLRAFVNERLTAVVEEIFQVFEGTIAKYEEEASNSKHEIERLRGLLLELENQRADTSQSPSIKDETPHKRHHCEQKSVLIHSRVEPELPHIKQEDPELWPTEQQEEDPAEEEADVFDPQQTSEQEDTKPPVQHSIQTCEPEEEFQVMEEVKNDFLHSSFPSTLSSPNEATASFASEQKQGQTSSVLSRELRDPSLMTFTGTDHRCHLCSGFFSSIHRLVNHALQIHLKDSCIVCAVCGKTLEGTGNLQLHLKSHENPKSCHICGKQYKSATSLTEHMASHAGLKLHHCHVCGKECSRKGDLKIHMRIHTGEKPFCCSVCGKSFTHSGHLRKHTRSHTGERPYRCDVCGRGFLQSAHLKYHLGTHAHKW</sequence>
<dbReference type="SUPFAM" id="SSF57667">
    <property type="entry name" value="beta-beta-alpha zinc fingers"/>
    <property type="match status" value="3"/>
</dbReference>
<evidence type="ECO:0000256" key="3">
    <source>
        <dbReference type="ARBA" id="ARBA00022737"/>
    </source>
</evidence>
<dbReference type="InterPro" id="IPR050331">
    <property type="entry name" value="Zinc_finger"/>
</dbReference>
<evidence type="ECO:0000256" key="8">
    <source>
        <dbReference type="SAM" id="MobiDB-lite"/>
    </source>
</evidence>
<feature type="compositionally biased region" description="Acidic residues" evidence="8">
    <location>
        <begin position="107"/>
        <end position="119"/>
    </location>
</feature>
<feature type="domain" description="C2H2-type" evidence="9">
    <location>
        <begin position="346"/>
        <end position="372"/>
    </location>
</feature>
<dbReference type="AlphaFoldDB" id="A0A1A8CVC0"/>
<evidence type="ECO:0000256" key="1">
    <source>
        <dbReference type="ARBA" id="ARBA00004123"/>
    </source>
</evidence>
<dbReference type="FunFam" id="3.30.160.60:FF:000358">
    <property type="entry name" value="zinc finger protein 24"/>
    <property type="match status" value="1"/>
</dbReference>
<organism evidence="10">
    <name type="scientific">Nothobranchius kadleci</name>
    <name type="common">African annual killifish</name>
    <dbReference type="NCBI Taxonomy" id="1051664"/>
    <lineage>
        <taxon>Eukaryota</taxon>
        <taxon>Metazoa</taxon>
        <taxon>Chordata</taxon>
        <taxon>Craniata</taxon>
        <taxon>Vertebrata</taxon>
        <taxon>Euteleostomi</taxon>
        <taxon>Actinopterygii</taxon>
        <taxon>Neopterygii</taxon>
        <taxon>Teleostei</taxon>
        <taxon>Neoteleostei</taxon>
        <taxon>Acanthomorphata</taxon>
        <taxon>Ovalentaria</taxon>
        <taxon>Atherinomorphae</taxon>
        <taxon>Cyprinodontiformes</taxon>
        <taxon>Nothobranchiidae</taxon>
        <taxon>Nothobranchius</taxon>
    </lineage>
</organism>
<dbReference type="GO" id="GO:0005634">
    <property type="term" value="C:nucleus"/>
    <property type="evidence" value="ECO:0007669"/>
    <property type="project" value="UniProtKB-SubCell"/>
</dbReference>
<evidence type="ECO:0000256" key="7">
    <source>
        <dbReference type="PROSITE-ProRule" id="PRU00042"/>
    </source>
</evidence>
<feature type="region of interest" description="Disordered" evidence="8">
    <location>
        <begin position="161"/>
        <end position="192"/>
    </location>
</feature>
<evidence type="ECO:0000256" key="2">
    <source>
        <dbReference type="ARBA" id="ARBA00022723"/>
    </source>
</evidence>
<keyword evidence="4 7" id="KW-0863">Zinc-finger</keyword>
<keyword evidence="6" id="KW-0539">Nucleus</keyword>
<feature type="compositionally biased region" description="Basic and acidic residues" evidence="8">
    <location>
        <begin position="86"/>
        <end position="99"/>
    </location>
</feature>
<gene>
    <name evidence="10" type="primary">Nfu_g_1_002753</name>
</gene>
<dbReference type="PROSITE" id="PS50157">
    <property type="entry name" value="ZINC_FINGER_C2H2_2"/>
    <property type="match status" value="5"/>
</dbReference>
<dbReference type="PANTHER" id="PTHR16515">
    <property type="entry name" value="PR DOMAIN ZINC FINGER PROTEIN"/>
    <property type="match status" value="1"/>
</dbReference>
<comment type="subcellular location">
    <subcellularLocation>
        <location evidence="1">Nucleus</location>
    </subcellularLocation>
</comment>
<dbReference type="PROSITE" id="PS00028">
    <property type="entry name" value="ZINC_FINGER_C2H2_1"/>
    <property type="match status" value="6"/>
</dbReference>
<dbReference type="SMART" id="SM00355">
    <property type="entry name" value="ZnF_C2H2"/>
    <property type="match status" value="6"/>
</dbReference>
<evidence type="ECO:0000313" key="10">
    <source>
        <dbReference type="EMBL" id="SBP82750.1"/>
    </source>
</evidence>
<evidence type="ECO:0000259" key="9">
    <source>
        <dbReference type="PROSITE" id="PS50157"/>
    </source>
</evidence>
<dbReference type="Pfam" id="PF13912">
    <property type="entry name" value="zf-C2H2_6"/>
    <property type="match status" value="1"/>
</dbReference>
<feature type="domain" description="C2H2-type" evidence="9">
    <location>
        <begin position="262"/>
        <end position="289"/>
    </location>
</feature>
<keyword evidence="5" id="KW-0862">Zinc</keyword>
<reference evidence="10" key="1">
    <citation type="submission" date="2016-05" db="EMBL/GenBank/DDBJ databases">
        <authorList>
            <person name="Lavstsen T."/>
            <person name="Jespersen J.S."/>
        </authorList>
    </citation>
    <scope>NUCLEOTIDE SEQUENCE</scope>
    <source>
        <tissue evidence="10">Brain</tissue>
    </source>
</reference>
<accession>A0A1A8CVC0</accession>
<feature type="region of interest" description="Disordered" evidence="8">
    <location>
        <begin position="85"/>
        <end position="137"/>
    </location>
</feature>
<dbReference type="FunFam" id="3.30.160.60:FF:001498">
    <property type="entry name" value="Zinc finger protein 404"/>
    <property type="match status" value="1"/>
</dbReference>
<keyword evidence="3" id="KW-0677">Repeat</keyword>
<protein>
    <recommendedName>
        <fullName evidence="9">C2H2-type domain-containing protein</fullName>
    </recommendedName>
</protein>
<dbReference type="FunFam" id="3.30.160.60:FF:000624">
    <property type="entry name" value="zinc finger protein 697"/>
    <property type="match status" value="1"/>
</dbReference>
<dbReference type="Pfam" id="PF00096">
    <property type="entry name" value="zf-C2H2"/>
    <property type="match status" value="3"/>
</dbReference>
<feature type="region of interest" description="Disordered" evidence="8">
    <location>
        <begin position="56"/>
        <end position="75"/>
    </location>
</feature>
<reference evidence="10" key="2">
    <citation type="submission" date="2016-06" db="EMBL/GenBank/DDBJ databases">
        <title>The genome of a short-lived fish provides insights into sex chromosome evolution and the genetic control of aging.</title>
        <authorList>
            <person name="Reichwald K."/>
            <person name="Felder M."/>
            <person name="Petzold A."/>
            <person name="Koch P."/>
            <person name="Groth M."/>
            <person name="Platzer M."/>
        </authorList>
    </citation>
    <scope>NUCLEOTIDE SEQUENCE</scope>
    <source>
        <tissue evidence="10">Brain</tissue>
    </source>
</reference>
<dbReference type="InterPro" id="IPR013087">
    <property type="entry name" value="Znf_C2H2_type"/>
</dbReference>
<feature type="compositionally biased region" description="Polar residues" evidence="8">
    <location>
        <begin position="162"/>
        <end position="190"/>
    </location>
</feature>
<keyword evidence="2" id="KW-0479">Metal-binding</keyword>
<evidence type="ECO:0000256" key="6">
    <source>
        <dbReference type="ARBA" id="ARBA00023242"/>
    </source>
</evidence>
<evidence type="ECO:0000256" key="5">
    <source>
        <dbReference type="ARBA" id="ARBA00022833"/>
    </source>
</evidence>
<dbReference type="GO" id="GO:0008270">
    <property type="term" value="F:zinc ion binding"/>
    <property type="evidence" value="ECO:0007669"/>
    <property type="project" value="UniProtKB-KW"/>
</dbReference>
<name>A0A1A8CVC0_NOTKA</name>